<dbReference type="Proteomes" id="UP000663874">
    <property type="component" value="Unassembled WGS sequence"/>
</dbReference>
<accession>A0A819T1R2</accession>
<dbReference type="AlphaFoldDB" id="A0A819T1R2"/>
<evidence type="ECO:0000313" key="1">
    <source>
        <dbReference type="EMBL" id="CAF4041780.1"/>
    </source>
</evidence>
<name>A0A819T1R2_9BILA</name>
<comment type="caution">
    <text evidence="2">The sequence shown here is derived from an EMBL/GenBank/DDBJ whole genome shotgun (WGS) entry which is preliminary data.</text>
</comment>
<dbReference type="EMBL" id="CAJOBE010008720">
    <property type="protein sequence ID" value="CAF4067923.1"/>
    <property type="molecule type" value="Genomic_DNA"/>
</dbReference>
<protein>
    <submittedName>
        <fullName evidence="2">Uncharacterized protein</fullName>
    </submittedName>
</protein>
<proteinExistence type="predicted"/>
<reference evidence="2" key="1">
    <citation type="submission" date="2021-02" db="EMBL/GenBank/DDBJ databases">
        <authorList>
            <person name="Nowell W R."/>
        </authorList>
    </citation>
    <scope>NUCLEOTIDE SEQUENCE</scope>
</reference>
<evidence type="ECO:0000313" key="2">
    <source>
        <dbReference type="EMBL" id="CAF4067923.1"/>
    </source>
</evidence>
<dbReference type="Proteomes" id="UP000663823">
    <property type="component" value="Unassembled WGS sequence"/>
</dbReference>
<sequence length="144" mass="16991">MFPCSLGHQMRSKNEPYSLQTALFLVFDEWLNTRMQYALWNCGIDTNLKTYHYYNTYYTTYTRLLNMATKSSYRKLIALSQILQCVSDATVDDEIQMAETMAVMKDNKEELQRFIIREIFQLLDSVDDVAKLKPALYPCERIKI</sequence>
<gene>
    <name evidence="2" type="ORF">FNK824_LOCUS29636</name>
    <name evidence="1" type="ORF">OTI717_LOCUS31167</name>
</gene>
<dbReference type="EMBL" id="CAJOAX010008762">
    <property type="protein sequence ID" value="CAF4041780.1"/>
    <property type="molecule type" value="Genomic_DNA"/>
</dbReference>
<evidence type="ECO:0000313" key="3">
    <source>
        <dbReference type="Proteomes" id="UP000663874"/>
    </source>
</evidence>
<organism evidence="2 3">
    <name type="scientific">Rotaria sordida</name>
    <dbReference type="NCBI Taxonomy" id="392033"/>
    <lineage>
        <taxon>Eukaryota</taxon>
        <taxon>Metazoa</taxon>
        <taxon>Spiralia</taxon>
        <taxon>Gnathifera</taxon>
        <taxon>Rotifera</taxon>
        <taxon>Eurotatoria</taxon>
        <taxon>Bdelloidea</taxon>
        <taxon>Philodinida</taxon>
        <taxon>Philodinidae</taxon>
        <taxon>Rotaria</taxon>
    </lineage>
</organism>